<keyword evidence="5 7" id="KW-1133">Transmembrane helix</keyword>
<evidence type="ECO:0000256" key="6">
    <source>
        <dbReference type="ARBA" id="ARBA00023136"/>
    </source>
</evidence>
<dbReference type="GO" id="GO:0006915">
    <property type="term" value="P:apoptotic process"/>
    <property type="evidence" value="ECO:0007669"/>
    <property type="project" value="TreeGrafter"/>
</dbReference>
<comment type="caution">
    <text evidence="8">The sequence shown here is derived from an EMBL/GenBank/DDBJ whole genome shotgun (WGS) entry which is preliminary data.</text>
</comment>
<dbReference type="OMA" id="CAPPNKL"/>
<dbReference type="STRING" id="75743.A0A401NTH3"/>
<reference evidence="8 9" key="1">
    <citation type="journal article" date="2018" name="Nat. Ecol. Evol.">
        <title>Shark genomes provide insights into elasmobranch evolution and the origin of vertebrates.</title>
        <authorList>
            <person name="Hara Y"/>
            <person name="Yamaguchi K"/>
            <person name="Onimaru K"/>
            <person name="Kadota M"/>
            <person name="Koyanagi M"/>
            <person name="Keeley SD"/>
            <person name="Tatsumi K"/>
            <person name="Tanaka K"/>
            <person name="Motone F"/>
            <person name="Kageyama Y"/>
            <person name="Nozu R"/>
            <person name="Adachi N"/>
            <person name="Nishimura O"/>
            <person name="Nakagawa R"/>
            <person name="Tanegashima C"/>
            <person name="Kiyatake I"/>
            <person name="Matsumoto R"/>
            <person name="Murakumo K"/>
            <person name="Nishida K"/>
            <person name="Terakita A"/>
            <person name="Kuratani S"/>
            <person name="Sato K"/>
            <person name="Hyodo S Kuraku.S."/>
        </authorList>
    </citation>
    <scope>NUCLEOTIDE SEQUENCE [LARGE SCALE GENOMIC DNA]</scope>
</reference>
<evidence type="ECO:0000256" key="4">
    <source>
        <dbReference type="ARBA" id="ARBA00022692"/>
    </source>
</evidence>
<dbReference type="InterPro" id="IPR022248">
    <property type="entry name" value="TNF_rcpt_RELT"/>
</dbReference>
<evidence type="ECO:0000313" key="8">
    <source>
        <dbReference type="EMBL" id="GCB64175.1"/>
    </source>
</evidence>
<organism evidence="8 9">
    <name type="scientific">Scyliorhinus torazame</name>
    <name type="common">Cloudy catshark</name>
    <name type="synonym">Catulus torazame</name>
    <dbReference type="NCBI Taxonomy" id="75743"/>
    <lineage>
        <taxon>Eukaryota</taxon>
        <taxon>Metazoa</taxon>
        <taxon>Chordata</taxon>
        <taxon>Craniata</taxon>
        <taxon>Vertebrata</taxon>
        <taxon>Chondrichthyes</taxon>
        <taxon>Elasmobranchii</taxon>
        <taxon>Galeomorphii</taxon>
        <taxon>Galeoidea</taxon>
        <taxon>Carcharhiniformes</taxon>
        <taxon>Scyliorhinidae</taxon>
        <taxon>Scyliorhinus</taxon>
    </lineage>
</organism>
<evidence type="ECO:0000313" key="9">
    <source>
        <dbReference type="Proteomes" id="UP000288216"/>
    </source>
</evidence>
<dbReference type="Gene3D" id="2.10.50.10">
    <property type="entry name" value="Tumor Necrosis Factor Receptor, subunit A, domain 2"/>
    <property type="match status" value="1"/>
</dbReference>
<evidence type="ECO:0000256" key="1">
    <source>
        <dbReference type="ARBA" id="ARBA00004162"/>
    </source>
</evidence>
<protein>
    <recommendedName>
        <fullName evidence="10">TNFR-Cys domain-containing protein</fullName>
    </recommendedName>
</protein>
<feature type="non-terminal residue" evidence="8">
    <location>
        <position position="1"/>
    </location>
</feature>
<dbReference type="PANTHER" id="PTHR47397:SF1">
    <property type="entry name" value="TUMOR NECROSIS FACTOR RECEPTOR SUPERFAMILY MEMBER 19L"/>
    <property type="match status" value="1"/>
</dbReference>
<dbReference type="AlphaFoldDB" id="A0A401NTH3"/>
<keyword evidence="9" id="KW-1185">Reference proteome</keyword>
<dbReference type="OrthoDB" id="9864383at2759"/>
<dbReference type="EMBL" id="BFAA01004080">
    <property type="protein sequence ID" value="GCB64175.1"/>
    <property type="molecule type" value="Genomic_DNA"/>
</dbReference>
<evidence type="ECO:0000256" key="7">
    <source>
        <dbReference type="SAM" id="Phobius"/>
    </source>
</evidence>
<evidence type="ECO:0000256" key="3">
    <source>
        <dbReference type="ARBA" id="ARBA00022475"/>
    </source>
</evidence>
<accession>A0A401NTH3</accession>
<name>A0A401NTH3_SCYTO</name>
<dbReference type="Pfam" id="PF12606">
    <property type="entry name" value="RELT"/>
    <property type="match status" value="1"/>
</dbReference>
<keyword evidence="4 7" id="KW-0812">Transmembrane</keyword>
<keyword evidence="3" id="KW-1003">Cell membrane</keyword>
<comment type="similarity">
    <text evidence="2">Belongs to the RELT family.</text>
</comment>
<dbReference type="Proteomes" id="UP000288216">
    <property type="component" value="Unassembled WGS sequence"/>
</dbReference>
<sequence length="415" mass="45657">NNISTAAFHQSKAPPGLKHIEDEEEPPLLLIFLLYHPAELQKWQEPDKECGYGNGIKMICRICAPATFSDIYSSVSCKPHTDCATLKKTYVHLGTAAADAVCGHCLSGYFTIAEGSSDVKECLTCSSAPIGTVECAGVYSRFLRVARDLQTTHQEDISKFPNKSKKGTEEEKHTEYAVLALVPVFCIVGLLGILVCNFLKKKGYRCTSEKEADEASSTAAINGDPFTSDESNEDTIGVLVRLITEKKENAAALNEMLKEHERREGITRNMSEITNMNVEEKFAPLITIPKLCKHHHVHTVQTSATLLGSSCTRCSQKKWPELLLNPTIRNATKPVKAGMRNSRSSEITILSIGRFRVAQIPEQKQNLIDEKVLPVPEDAGSMEMTCDEHADCKALLGSVLIKCPKYSASQQEVGD</sequence>
<dbReference type="PANTHER" id="PTHR47397">
    <property type="entry name" value="TUMOR NECROSIS FACTOR RECEPTOR SUPERFAMILY MEMBER 19L"/>
    <property type="match status" value="1"/>
</dbReference>
<comment type="subcellular location">
    <subcellularLocation>
        <location evidence="1">Cell membrane</location>
        <topology evidence="1">Single-pass membrane protein</topology>
    </subcellularLocation>
</comment>
<evidence type="ECO:0000256" key="5">
    <source>
        <dbReference type="ARBA" id="ARBA00022989"/>
    </source>
</evidence>
<dbReference type="PRINTS" id="PR01970">
    <property type="entry name" value="TNFACTORR19L"/>
</dbReference>
<proteinExistence type="inferred from homology"/>
<dbReference type="InterPro" id="IPR022333">
    <property type="entry name" value="TNFR_19-like"/>
</dbReference>
<evidence type="ECO:0000256" key="2">
    <source>
        <dbReference type="ARBA" id="ARBA00008688"/>
    </source>
</evidence>
<keyword evidence="6 7" id="KW-0472">Membrane</keyword>
<evidence type="ECO:0008006" key="10">
    <source>
        <dbReference type="Google" id="ProtNLM"/>
    </source>
</evidence>
<dbReference type="CDD" id="cd13419">
    <property type="entry name" value="TNFRSF19L"/>
    <property type="match status" value="1"/>
</dbReference>
<dbReference type="InterPro" id="IPR034048">
    <property type="entry name" value="TNFRSF19L_N"/>
</dbReference>
<gene>
    <name evidence="8" type="ORF">scyTo_0009776</name>
</gene>
<dbReference type="GO" id="GO:0005886">
    <property type="term" value="C:plasma membrane"/>
    <property type="evidence" value="ECO:0007669"/>
    <property type="project" value="UniProtKB-SubCell"/>
</dbReference>
<feature type="transmembrane region" description="Helical" evidence="7">
    <location>
        <begin position="176"/>
        <end position="199"/>
    </location>
</feature>